<evidence type="ECO:0000256" key="2">
    <source>
        <dbReference type="ARBA" id="ARBA00023125"/>
    </source>
</evidence>
<accession>A0A7G9W9U8</accession>
<feature type="domain" description="HTH marR-type" evidence="4">
    <location>
        <begin position="7"/>
        <end position="146"/>
    </location>
</feature>
<dbReference type="GO" id="GO:0003700">
    <property type="term" value="F:DNA-binding transcription factor activity"/>
    <property type="evidence" value="ECO:0007669"/>
    <property type="project" value="InterPro"/>
</dbReference>
<dbReference type="SMART" id="SM00347">
    <property type="entry name" value="HTH_MARR"/>
    <property type="match status" value="1"/>
</dbReference>
<dbReference type="Pfam" id="PF01047">
    <property type="entry name" value="MarR"/>
    <property type="match status" value="1"/>
</dbReference>
<evidence type="ECO:0000313" key="5">
    <source>
        <dbReference type="EMBL" id="QNO15460.1"/>
    </source>
</evidence>
<dbReference type="SUPFAM" id="SSF46785">
    <property type="entry name" value="Winged helix' DNA-binding domain"/>
    <property type="match status" value="1"/>
</dbReference>
<dbReference type="InterPro" id="IPR036390">
    <property type="entry name" value="WH_DNA-bd_sf"/>
</dbReference>
<organism evidence="5 6">
    <name type="scientific">Alkalicella caledoniensis</name>
    <dbReference type="NCBI Taxonomy" id="2731377"/>
    <lineage>
        <taxon>Bacteria</taxon>
        <taxon>Bacillati</taxon>
        <taxon>Bacillota</taxon>
        <taxon>Clostridia</taxon>
        <taxon>Eubacteriales</taxon>
        <taxon>Proteinivoracaceae</taxon>
        <taxon>Alkalicella</taxon>
    </lineage>
</organism>
<dbReference type="Proteomes" id="UP000516160">
    <property type="component" value="Chromosome"/>
</dbReference>
<dbReference type="KEGG" id="acae:HYG86_12130"/>
<sequence>MEVSDFKNTVLQNFRKLSEQMTKILNNLGEKYGITMLQLLILFELFHHGKHTIGSLANSICVAEANLSLICKKLEQKGFIRRIRNIDDARVVEVILTPSGKKLVCEIDQELDLMFGERLRFLEENSQVLITLGMGKLQDLLEEVTEENNRTSQQGKRRY</sequence>
<dbReference type="InterPro" id="IPR036388">
    <property type="entry name" value="WH-like_DNA-bd_sf"/>
</dbReference>
<dbReference type="Gene3D" id="1.10.10.10">
    <property type="entry name" value="Winged helix-like DNA-binding domain superfamily/Winged helix DNA-binding domain"/>
    <property type="match status" value="1"/>
</dbReference>
<keyword evidence="3" id="KW-0804">Transcription</keyword>
<evidence type="ECO:0000256" key="3">
    <source>
        <dbReference type="ARBA" id="ARBA00023163"/>
    </source>
</evidence>
<proteinExistence type="predicted"/>
<dbReference type="PANTHER" id="PTHR42756:SF1">
    <property type="entry name" value="TRANSCRIPTIONAL REPRESSOR OF EMRAB OPERON"/>
    <property type="match status" value="1"/>
</dbReference>
<dbReference type="EMBL" id="CP058559">
    <property type="protein sequence ID" value="QNO15460.1"/>
    <property type="molecule type" value="Genomic_DNA"/>
</dbReference>
<keyword evidence="2" id="KW-0238">DNA-binding</keyword>
<dbReference type="GO" id="GO:0003677">
    <property type="term" value="F:DNA binding"/>
    <property type="evidence" value="ECO:0007669"/>
    <property type="project" value="UniProtKB-KW"/>
</dbReference>
<reference evidence="5 6" key="1">
    <citation type="submission" date="2020-07" db="EMBL/GenBank/DDBJ databases">
        <title>Alkalicella. sp. LB2 genome.</title>
        <authorList>
            <person name="Postec A."/>
            <person name="Quemeneur M."/>
        </authorList>
    </citation>
    <scope>NUCLEOTIDE SEQUENCE [LARGE SCALE GENOMIC DNA]</scope>
    <source>
        <strain evidence="5 6">LB2</strain>
    </source>
</reference>
<dbReference type="RefSeq" id="WP_213165823.1">
    <property type="nucleotide sequence ID" value="NZ_CP058559.1"/>
</dbReference>
<keyword evidence="6" id="KW-1185">Reference proteome</keyword>
<protein>
    <submittedName>
        <fullName evidence="5">MarR family transcriptional regulator</fullName>
    </submittedName>
</protein>
<evidence type="ECO:0000256" key="1">
    <source>
        <dbReference type="ARBA" id="ARBA00023015"/>
    </source>
</evidence>
<evidence type="ECO:0000259" key="4">
    <source>
        <dbReference type="PROSITE" id="PS50995"/>
    </source>
</evidence>
<evidence type="ECO:0000313" key="6">
    <source>
        <dbReference type="Proteomes" id="UP000516160"/>
    </source>
</evidence>
<gene>
    <name evidence="5" type="ORF">HYG86_12130</name>
</gene>
<name>A0A7G9W9U8_ALKCA</name>
<dbReference type="PANTHER" id="PTHR42756">
    <property type="entry name" value="TRANSCRIPTIONAL REGULATOR, MARR"/>
    <property type="match status" value="1"/>
</dbReference>
<keyword evidence="1" id="KW-0805">Transcription regulation</keyword>
<dbReference type="PROSITE" id="PS50995">
    <property type="entry name" value="HTH_MARR_2"/>
    <property type="match status" value="1"/>
</dbReference>
<dbReference type="AlphaFoldDB" id="A0A7G9W9U8"/>
<dbReference type="InterPro" id="IPR000835">
    <property type="entry name" value="HTH_MarR-typ"/>
</dbReference>